<name>A0A0H3ZN48_9VIBR</name>
<organism evidence="3">
    <name type="scientific">Vibrio sp. FF_291</name>
    <dbReference type="NCBI Taxonomy" id="1652832"/>
    <lineage>
        <taxon>Bacteria</taxon>
        <taxon>Pseudomonadati</taxon>
        <taxon>Pseudomonadota</taxon>
        <taxon>Gammaproteobacteria</taxon>
        <taxon>Vibrionales</taxon>
        <taxon>Vibrionaceae</taxon>
        <taxon>Vibrio</taxon>
    </lineage>
</organism>
<dbReference type="EMBL" id="KP795540">
    <property type="protein sequence ID" value="AKN37585.1"/>
    <property type="molecule type" value="Genomic_DNA"/>
</dbReference>
<keyword evidence="2" id="KW-0732">Signal</keyword>
<evidence type="ECO:0000313" key="3">
    <source>
        <dbReference type="EMBL" id="AKN37585.1"/>
    </source>
</evidence>
<protein>
    <submittedName>
        <fullName evidence="3">Uncharacterized protein</fullName>
    </submittedName>
</protein>
<feature type="chain" id="PRO_5005204566" evidence="2">
    <location>
        <begin position="22"/>
        <end position="295"/>
    </location>
</feature>
<accession>A0A0H3ZN48</accession>
<evidence type="ECO:0000256" key="2">
    <source>
        <dbReference type="SAM" id="SignalP"/>
    </source>
</evidence>
<evidence type="ECO:0000256" key="1">
    <source>
        <dbReference type="SAM" id="Coils"/>
    </source>
</evidence>
<sequence length="295" mass="32901">MIKHKLSALALGLSISFNVHAVMGVGDIVSDPVSYTYYAQELEQGVEMLKNAQEKLKAALETKDLAFKTVKNLEGSLRRAQRAVQEIQRFKDRIDRDPWAYAEKVIRDPDKAGSELERLYNRVDRSANPTRDSYDDWKKLIGEEDAPGIPNLPDTPHWVSTKQAKDRKLERELNNAIKRSVKADAMIELQLEDAQYLADLTNGALTQKDATDVGNAILLKMVQNQQQIIELLSSINLSVAYVAQSETKSNDGKALLNIQSLTSPEAKAKTTLGGSEKRSNSENIGLFGNKKLFTQ</sequence>
<reference evidence="3" key="1">
    <citation type="journal article" date="2015" name="MBio">
        <title>Eco-Evolutionary Dynamics of Episomes among Ecologically Cohesive Bacterial Populations.</title>
        <authorList>
            <person name="Xue H."/>
            <person name="Cordero O.X."/>
            <person name="Camas F.M."/>
            <person name="Trimble W."/>
            <person name="Meyer F."/>
            <person name="Guglielmini J."/>
            <person name="Rocha E.P."/>
            <person name="Polz M.F."/>
        </authorList>
    </citation>
    <scope>NUCLEOTIDE SEQUENCE</scope>
    <source>
        <strain evidence="3">FF_291</strain>
    </source>
</reference>
<feature type="coiled-coil region" evidence="1">
    <location>
        <begin position="39"/>
        <end position="93"/>
    </location>
</feature>
<proteinExistence type="predicted"/>
<feature type="signal peptide" evidence="2">
    <location>
        <begin position="1"/>
        <end position="21"/>
    </location>
</feature>
<keyword evidence="1" id="KW-0175">Coiled coil</keyword>
<dbReference type="AlphaFoldDB" id="A0A0H3ZN48"/>